<evidence type="ECO:0000256" key="7">
    <source>
        <dbReference type="ARBA" id="ARBA00022801"/>
    </source>
</evidence>
<feature type="chain" id="PRO_5003232391" description="carboxypeptidase T" evidence="13">
    <location>
        <begin position="20"/>
        <end position="569"/>
    </location>
</feature>
<comment type="cofactor">
    <cofactor evidence="1">
        <name>Zn(2+)</name>
        <dbReference type="ChEBI" id="CHEBI:29105"/>
    </cofactor>
</comment>
<accession>E8UB75</accession>
<keyword evidence="16" id="KW-1185">Reference proteome</keyword>
<dbReference type="PANTHER" id="PTHR11705">
    <property type="entry name" value="PROTEASE FAMILY M14 CARBOXYPEPTIDASE A,B"/>
    <property type="match status" value="1"/>
</dbReference>
<evidence type="ECO:0000256" key="9">
    <source>
        <dbReference type="ARBA" id="ARBA00023049"/>
    </source>
</evidence>
<dbReference type="SUPFAM" id="SSF53187">
    <property type="entry name" value="Zn-dependent exopeptidases"/>
    <property type="match status" value="1"/>
</dbReference>
<feature type="signal peptide" evidence="13">
    <location>
        <begin position="1"/>
        <end position="19"/>
    </location>
</feature>
<keyword evidence="7 15" id="KW-0378">Hydrolase</keyword>
<protein>
    <recommendedName>
        <fullName evidence="11">carboxypeptidase T</fullName>
        <ecNumber evidence="11">3.4.17.18</ecNumber>
    </recommendedName>
</protein>
<name>E8UB75_DEIML</name>
<dbReference type="Pfam" id="PF00246">
    <property type="entry name" value="Peptidase_M14"/>
    <property type="match status" value="1"/>
</dbReference>
<keyword evidence="6 13" id="KW-0732">Signal</keyword>
<dbReference type="PANTHER" id="PTHR11705:SF119">
    <property type="entry name" value="OS02G0119300 PROTEIN"/>
    <property type="match status" value="1"/>
</dbReference>
<keyword evidence="5" id="KW-0479">Metal-binding</keyword>
<keyword evidence="9" id="KW-0482">Metalloprotease</keyword>
<evidence type="ECO:0000259" key="14">
    <source>
        <dbReference type="PROSITE" id="PS52035"/>
    </source>
</evidence>
<evidence type="ECO:0000256" key="4">
    <source>
        <dbReference type="ARBA" id="ARBA00022670"/>
    </source>
</evidence>
<proteinExistence type="inferred from homology"/>
<reference evidence="16" key="2">
    <citation type="submission" date="2011-01" db="EMBL/GenBank/DDBJ databases">
        <title>The complete genome of Deinococcus maricopensis DSM 21211.</title>
        <authorList>
            <consortium name="US DOE Joint Genome Institute (JGI-PGF)"/>
            <person name="Lucas S."/>
            <person name="Copeland A."/>
            <person name="Lapidus A."/>
            <person name="Goodwin L."/>
            <person name="Pitluck S."/>
            <person name="Kyrpides N."/>
            <person name="Mavromatis K."/>
            <person name="Pagani I."/>
            <person name="Ivanova N."/>
            <person name="Ovchinnikova G."/>
            <person name="Zeytun A."/>
            <person name="Detter J.C."/>
            <person name="Han C."/>
            <person name="Land M."/>
            <person name="Hauser L."/>
            <person name="Markowitz V."/>
            <person name="Cheng J.-F."/>
            <person name="Hugenholtz P."/>
            <person name="Woyke T."/>
            <person name="Wu D."/>
            <person name="Pukall R."/>
            <person name="Gehrich-Schroeter G."/>
            <person name="Brambilla E."/>
            <person name="Klenk H.-P."/>
            <person name="Eisen J.A."/>
        </authorList>
    </citation>
    <scope>NUCLEOTIDE SEQUENCE [LARGE SCALE GENOMIC DNA]</scope>
    <source>
        <strain evidence="16">DSM 21211 / LMG 22137 / NRRL B-23946 / LB-34</strain>
    </source>
</reference>
<dbReference type="InterPro" id="IPR000834">
    <property type="entry name" value="Peptidase_M14"/>
</dbReference>
<dbReference type="SMART" id="SM00631">
    <property type="entry name" value="Zn_pept"/>
    <property type="match status" value="1"/>
</dbReference>
<dbReference type="FunFam" id="3.40.630.10:FF:000084">
    <property type="entry name" value="Carboxypeptidase B2"/>
    <property type="match status" value="1"/>
</dbReference>
<feature type="domain" description="Peptidase M14" evidence="14">
    <location>
        <begin position="139"/>
        <end position="447"/>
    </location>
</feature>
<dbReference type="EMBL" id="CP002454">
    <property type="protein sequence ID" value="ADV68314.1"/>
    <property type="molecule type" value="Genomic_DNA"/>
</dbReference>
<evidence type="ECO:0000256" key="13">
    <source>
        <dbReference type="SAM" id="SignalP"/>
    </source>
</evidence>
<dbReference type="KEGG" id="dmr:Deima_2683"/>
<evidence type="ECO:0000313" key="15">
    <source>
        <dbReference type="EMBL" id="ADV68314.1"/>
    </source>
</evidence>
<dbReference type="GO" id="GO:0006508">
    <property type="term" value="P:proteolysis"/>
    <property type="evidence" value="ECO:0007669"/>
    <property type="project" value="UniProtKB-KW"/>
</dbReference>
<evidence type="ECO:0000256" key="1">
    <source>
        <dbReference type="ARBA" id="ARBA00001947"/>
    </source>
</evidence>
<evidence type="ECO:0000256" key="5">
    <source>
        <dbReference type="ARBA" id="ARBA00022723"/>
    </source>
</evidence>
<dbReference type="PROSITE" id="PS00133">
    <property type="entry name" value="CARBOXYPEPT_ZN_2"/>
    <property type="match status" value="1"/>
</dbReference>
<reference evidence="15 16" key="1">
    <citation type="journal article" date="2011" name="Stand. Genomic Sci.">
        <title>Complete genome sequence of Deinococcus maricopensis type strain (LB-34).</title>
        <authorList>
            <person name="Pukall R."/>
            <person name="Zeytun A."/>
            <person name="Lucas S."/>
            <person name="Lapidus A."/>
            <person name="Hammon N."/>
            <person name="Deshpande S."/>
            <person name="Nolan M."/>
            <person name="Cheng J.F."/>
            <person name="Pitluck S."/>
            <person name="Liolios K."/>
            <person name="Pagani I."/>
            <person name="Mikhailova N."/>
            <person name="Ivanova N."/>
            <person name="Mavromatis K."/>
            <person name="Pati A."/>
            <person name="Tapia R."/>
            <person name="Han C."/>
            <person name="Goodwin L."/>
            <person name="Chen A."/>
            <person name="Palaniappan K."/>
            <person name="Land M."/>
            <person name="Hauser L."/>
            <person name="Chang Y.J."/>
            <person name="Jeffries C.D."/>
            <person name="Brambilla E.M."/>
            <person name="Rohde M."/>
            <person name="Goker M."/>
            <person name="Detter J.C."/>
            <person name="Woyke T."/>
            <person name="Bristow J."/>
            <person name="Eisen J.A."/>
            <person name="Markowitz V."/>
            <person name="Hugenholtz P."/>
            <person name="Kyrpides N.C."/>
            <person name="Klenk H.P."/>
        </authorList>
    </citation>
    <scope>NUCLEOTIDE SEQUENCE [LARGE SCALE GENOMIC DNA]</scope>
    <source>
        <strain evidence="16">DSM 21211 / LMG 22137 / NRRL B-23946 / LB-34</strain>
    </source>
</reference>
<dbReference type="CDD" id="cd06226">
    <property type="entry name" value="M14_CPT_like"/>
    <property type="match status" value="1"/>
</dbReference>
<dbReference type="AlphaFoldDB" id="E8UB75"/>
<dbReference type="Proteomes" id="UP000008635">
    <property type="component" value="Chromosome"/>
</dbReference>
<dbReference type="eggNOG" id="COG2866">
    <property type="taxonomic scope" value="Bacteria"/>
</dbReference>
<evidence type="ECO:0000256" key="11">
    <source>
        <dbReference type="ARBA" id="ARBA00066554"/>
    </source>
</evidence>
<evidence type="ECO:0000256" key="8">
    <source>
        <dbReference type="ARBA" id="ARBA00022833"/>
    </source>
</evidence>
<dbReference type="PROSITE" id="PS52035">
    <property type="entry name" value="PEPTIDASE_M14"/>
    <property type="match status" value="1"/>
</dbReference>
<dbReference type="GO" id="GO:0008270">
    <property type="term" value="F:zinc ion binding"/>
    <property type="evidence" value="ECO:0007669"/>
    <property type="project" value="InterPro"/>
</dbReference>
<dbReference type="InterPro" id="IPR057247">
    <property type="entry name" value="CARBOXYPEPT_ZN_2"/>
</dbReference>
<keyword evidence="8" id="KW-0862">Zinc</keyword>
<organism evidence="15 16">
    <name type="scientific">Deinococcus maricopensis (strain DSM 21211 / LMG 22137 / NRRL B-23946 / LB-34)</name>
    <dbReference type="NCBI Taxonomy" id="709986"/>
    <lineage>
        <taxon>Bacteria</taxon>
        <taxon>Thermotogati</taxon>
        <taxon>Deinococcota</taxon>
        <taxon>Deinococci</taxon>
        <taxon>Deinococcales</taxon>
        <taxon>Deinococcaceae</taxon>
        <taxon>Deinococcus</taxon>
    </lineage>
</organism>
<keyword evidence="3 15" id="KW-0121">Carboxypeptidase</keyword>
<dbReference type="EC" id="3.4.17.18" evidence="11"/>
<gene>
    <name evidence="15" type="ordered locus">Deima_2683</name>
</gene>
<dbReference type="GO" id="GO:0004181">
    <property type="term" value="F:metallocarboxypeptidase activity"/>
    <property type="evidence" value="ECO:0007669"/>
    <property type="project" value="InterPro"/>
</dbReference>
<evidence type="ECO:0000256" key="6">
    <source>
        <dbReference type="ARBA" id="ARBA00022729"/>
    </source>
</evidence>
<evidence type="ECO:0000313" key="16">
    <source>
        <dbReference type="Proteomes" id="UP000008635"/>
    </source>
</evidence>
<dbReference type="STRING" id="709986.Deima_2683"/>
<feature type="active site" description="Proton donor/acceptor" evidence="12">
    <location>
        <position position="416"/>
    </location>
</feature>
<evidence type="ECO:0000256" key="12">
    <source>
        <dbReference type="PROSITE-ProRule" id="PRU01379"/>
    </source>
</evidence>
<dbReference type="Gene3D" id="3.40.630.10">
    <property type="entry name" value="Zn peptidases"/>
    <property type="match status" value="1"/>
</dbReference>
<comment type="similarity">
    <text evidence="2 12">Belongs to the peptidase M14 family.</text>
</comment>
<comment type="catalytic activity">
    <reaction evidence="10">
        <text>Releases a C-terminal residue, which may be hydrophobic or positively charged.</text>
        <dbReference type="EC" id="3.4.17.18"/>
    </reaction>
</comment>
<dbReference type="PRINTS" id="PR00765">
    <property type="entry name" value="CRBOXYPTASEA"/>
</dbReference>
<sequence precursor="true">MHQKKAILLSLSLVLAACGQGTPTARVPEQQSGTDQTTASGVATASECNTFKHAPMVITRIDYTRERDAIDILKSFESLAFDRQAKYLLLDVSLADFERLRQTGQERGFTVRIDEARTAEQTRAALGMNMQAISSQYPCYRTVEETYAAARQMTVDYPNLASWTAIGSSWLKTRGQGGYDMYVLKLTNKNITGTKPKMVVTSAIHAREYTTAELMTRFAEKLVQGYGKDPDITWMLDHQEVHLILQTNPDGRKKAEAGTLWRKNVNTTACPTSSTKQGVDLNRNFAFGWGGPGAGTTACDETYRGPSAASEPEVQAVQNYLKAVFPDQKGPNRSDAAPSTTSGIYMDIHSYSQLVLWPWGDTSTLPPNATALQTLGRKFAYYNGYTPEQAVGLYPTSGTTDDYAYGELGVAAYTIELGNAFFESCTSFVNDVIPKNMPALMFALKAARAPYQLGAGPEPLKATAPANVTAGSSFTLTATLNNTQYNNSNGAEPTRTVSGASYFIDTPPWAGGTARAMTAADGSFNSGVEGVTAQVSTAGLSKGRHTVFIQGRNTSGYNGVVSAVFVNVQ</sequence>
<evidence type="ECO:0000256" key="2">
    <source>
        <dbReference type="ARBA" id="ARBA00005988"/>
    </source>
</evidence>
<dbReference type="PROSITE" id="PS51257">
    <property type="entry name" value="PROKAR_LIPOPROTEIN"/>
    <property type="match status" value="1"/>
</dbReference>
<dbReference type="GO" id="GO:0005615">
    <property type="term" value="C:extracellular space"/>
    <property type="evidence" value="ECO:0007669"/>
    <property type="project" value="TreeGrafter"/>
</dbReference>
<evidence type="ECO:0000256" key="3">
    <source>
        <dbReference type="ARBA" id="ARBA00022645"/>
    </source>
</evidence>
<keyword evidence="4" id="KW-0645">Protease</keyword>
<dbReference type="HOGENOM" id="CLU_022371_0_0_0"/>
<evidence type="ECO:0000256" key="10">
    <source>
        <dbReference type="ARBA" id="ARBA00050859"/>
    </source>
</evidence>
<dbReference type="RefSeq" id="WP_013557818.1">
    <property type="nucleotide sequence ID" value="NC_014958.1"/>
</dbReference>
<dbReference type="OrthoDB" id="9811296at2"/>